<feature type="compositionally biased region" description="Polar residues" evidence="1">
    <location>
        <begin position="152"/>
        <end position="163"/>
    </location>
</feature>
<keyword evidence="3" id="KW-1185">Reference proteome</keyword>
<protein>
    <submittedName>
        <fullName evidence="2">Uncharacterized protein</fullName>
    </submittedName>
</protein>
<evidence type="ECO:0000256" key="1">
    <source>
        <dbReference type="SAM" id="MobiDB-lite"/>
    </source>
</evidence>
<feature type="region of interest" description="Disordered" evidence="1">
    <location>
        <begin position="1"/>
        <end position="257"/>
    </location>
</feature>
<dbReference type="EMBL" id="JQGA01000367">
    <property type="protein sequence ID" value="KGO76044.1"/>
    <property type="molecule type" value="Genomic_DNA"/>
</dbReference>
<feature type="compositionally biased region" description="Polar residues" evidence="1">
    <location>
        <begin position="181"/>
        <end position="197"/>
    </location>
</feature>
<dbReference type="OrthoDB" id="2590867at2759"/>
<accession>A0A0A2L7T9</accession>
<feature type="compositionally biased region" description="Polar residues" evidence="1">
    <location>
        <begin position="53"/>
        <end position="77"/>
    </location>
</feature>
<evidence type="ECO:0000313" key="3">
    <source>
        <dbReference type="Proteomes" id="UP000030104"/>
    </source>
</evidence>
<feature type="compositionally biased region" description="Basic and acidic residues" evidence="1">
    <location>
        <begin position="167"/>
        <end position="179"/>
    </location>
</feature>
<feature type="compositionally biased region" description="Basic and acidic residues" evidence="1">
    <location>
        <begin position="135"/>
        <end position="150"/>
    </location>
</feature>
<reference evidence="2 3" key="1">
    <citation type="journal article" date="2015" name="Mol. Plant Microbe Interact.">
        <title>Genome, transcriptome, and functional analyses of Penicillium expansum provide new insights into secondary metabolism and pathogenicity.</title>
        <authorList>
            <person name="Ballester A.R."/>
            <person name="Marcet-Houben M."/>
            <person name="Levin E."/>
            <person name="Sela N."/>
            <person name="Selma-Lazaro C."/>
            <person name="Carmona L."/>
            <person name="Wisniewski M."/>
            <person name="Droby S."/>
            <person name="Gonzalez-Candelas L."/>
            <person name="Gabaldon T."/>
        </authorList>
    </citation>
    <scope>NUCLEOTIDE SEQUENCE [LARGE SCALE GENOMIC DNA]</scope>
    <source>
        <strain evidence="2 3">PHI-1</strain>
    </source>
</reference>
<dbReference type="Proteomes" id="UP000030104">
    <property type="component" value="Unassembled WGS sequence"/>
</dbReference>
<feature type="compositionally biased region" description="Polar residues" evidence="1">
    <location>
        <begin position="241"/>
        <end position="257"/>
    </location>
</feature>
<comment type="caution">
    <text evidence="2">The sequence shown here is derived from an EMBL/GenBank/DDBJ whole genome shotgun (WGS) entry which is preliminary data.</text>
</comment>
<feature type="compositionally biased region" description="Polar residues" evidence="1">
    <location>
        <begin position="101"/>
        <end position="134"/>
    </location>
</feature>
<evidence type="ECO:0000313" key="2">
    <source>
        <dbReference type="EMBL" id="KGO76044.1"/>
    </source>
</evidence>
<dbReference type="OMA" id="TSHAMPC"/>
<gene>
    <name evidence="2" type="ORF">PITC_012010</name>
</gene>
<dbReference type="PhylomeDB" id="A0A0A2L7T9"/>
<feature type="compositionally biased region" description="Polar residues" evidence="1">
    <location>
        <begin position="1"/>
        <end position="13"/>
    </location>
</feature>
<proteinExistence type="predicted"/>
<sequence>MNPPSGTGSNNPCDSGPPSHNKPGTYRDSKFNDIHGAADPASIGMGNRGDSSDPGTYGSTEMSGYGSTRASTGSSGMNAGPHDSKLANKIDPLIDSEMENRTQFSGATDPQMSSNAPSNMASHGQPRTQGVDNHVSSEVDYNKLTNEKKSQSRPSDSYNSKGQWASEESHKSSTQEHKSHSATSHAMPGQTNLQSESGFDDRANEPNFGGNAAGGSSSTTGVREPTSSQNADPLHKLDPRVTQSNVNPPYTNQRSGY</sequence>
<dbReference type="STRING" id="40296.A0A0A2L7T9"/>
<dbReference type="HOGENOM" id="CLU_924697_0_0_1"/>
<name>A0A0A2L7T9_PENIT</name>
<organism evidence="2 3">
    <name type="scientific">Penicillium italicum</name>
    <name type="common">Blue mold</name>
    <dbReference type="NCBI Taxonomy" id="40296"/>
    <lineage>
        <taxon>Eukaryota</taxon>
        <taxon>Fungi</taxon>
        <taxon>Dikarya</taxon>
        <taxon>Ascomycota</taxon>
        <taxon>Pezizomycotina</taxon>
        <taxon>Eurotiomycetes</taxon>
        <taxon>Eurotiomycetidae</taxon>
        <taxon>Eurotiales</taxon>
        <taxon>Aspergillaceae</taxon>
        <taxon>Penicillium</taxon>
    </lineage>
</organism>
<dbReference type="AlphaFoldDB" id="A0A0A2L7T9"/>